<organism evidence="1 2">
    <name type="scientific">Melastoma candidum</name>
    <dbReference type="NCBI Taxonomy" id="119954"/>
    <lineage>
        <taxon>Eukaryota</taxon>
        <taxon>Viridiplantae</taxon>
        <taxon>Streptophyta</taxon>
        <taxon>Embryophyta</taxon>
        <taxon>Tracheophyta</taxon>
        <taxon>Spermatophyta</taxon>
        <taxon>Magnoliopsida</taxon>
        <taxon>eudicotyledons</taxon>
        <taxon>Gunneridae</taxon>
        <taxon>Pentapetalae</taxon>
        <taxon>rosids</taxon>
        <taxon>malvids</taxon>
        <taxon>Myrtales</taxon>
        <taxon>Melastomataceae</taxon>
        <taxon>Melastomatoideae</taxon>
        <taxon>Melastomateae</taxon>
        <taxon>Melastoma</taxon>
    </lineage>
</organism>
<sequence>MKETKPIKRHSDGVGFQTQTPRHILSLAFSLVPPLPLLWPLGTTTVMLTGLTTCSPSILLIPPPPNSCRFVRPLASTAIRAAVDQELFPNKLVTFLGKGGSGKTTASVLAAQHYAETGLKTCLLVSSHDSTADRLLNCEIGTSPTTCKDNLTAVRLNTTKMILEPLKKIKEADQRLNLSGGVLEGVVGEELGVLPGMDSVFSILALERYAKFLGIGPRRNPSELFDVVVYDGISSEDTLRMMGASGKARLYLRYARNIAKKTDLGRLAVPSVLALIDDALGLTGSQSALDITTSDKIWETMETILERGSSAFSNPSRFGCFIVMDPCNPASVDSALRYWGCTLQAGAVVSGAFAISSLQPGVDFSESIKDLFAPLPISSLTLPSFANPQLSGTTTVNKCSEHARKLLSTPENDMLMSLPSVKFDPVEKSVSLLMPGFRKSDIKLYQFRGGAELLVEAGDQRRVIRLPPEIQGKVGGAKFVNRSLVITIK</sequence>
<name>A0ACB9NS65_9MYRT</name>
<dbReference type="EMBL" id="CM042886">
    <property type="protein sequence ID" value="KAI4339432.1"/>
    <property type="molecule type" value="Genomic_DNA"/>
</dbReference>
<dbReference type="Proteomes" id="UP001057402">
    <property type="component" value="Chromosome 7"/>
</dbReference>
<evidence type="ECO:0000313" key="1">
    <source>
        <dbReference type="EMBL" id="KAI4339432.1"/>
    </source>
</evidence>
<protein>
    <submittedName>
        <fullName evidence="1">Uncharacterized protein</fullName>
    </submittedName>
</protein>
<accession>A0ACB9NS65</accession>
<reference evidence="2" key="1">
    <citation type="journal article" date="2023" name="Front. Plant Sci.">
        <title>Chromosomal-level genome assembly of Melastoma candidum provides insights into trichome evolution.</title>
        <authorList>
            <person name="Zhong Y."/>
            <person name="Wu W."/>
            <person name="Sun C."/>
            <person name="Zou P."/>
            <person name="Liu Y."/>
            <person name="Dai S."/>
            <person name="Zhou R."/>
        </authorList>
    </citation>
    <scope>NUCLEOTIDE SEQUENCE [LARGE SCALE GENOMIC DNA]</scope>
</reference>
<proteinExistence type="predicted"/>
<gene>
    <name evidence="1" type="ORF">MLD38_024378</name>
</gene>
<keyword evidence="2" id="KW-1185">Reference proteome</keyword>
<evidence type="ECO:0000313" key="2">
    <source>
        <dbReference type="Proteomes" id="UP001057402"/>
    </source>
</evidence>
<comment type="caution">
    <text evidence="1">The sequence shown here is derived from an EMBL/GenBank/DDBJ whole genome shotgun (WGS) entry which is preliminary data.</text>
</comment>